<accession>A0ABD5DZU3</accession>
<keyword evidence="1 6" id="KW-0808">Transferase</keyword>
<feature type="binding site" evidence="2">
    <location>
        <position position="105"/>
    </location>
    <ligand>
        <name>CoA</name>
        <dbReference type="ChEBI" id="CHEBI:57287"/>
    </ligand>
</feature>
<dbReference type="PANTHER" id="PTHR38096:SF1">
    <property type="entry name" value="ENTEROBACTIN SYNTHASE COMPONENT D"/>
    <property type="match status" value="1"/>
</dbReference>
<feature type="domain" description="4'-phosphopantetheinyl transferase N-terminal" evidence="5">
    <location>
        <begin position="27"/>
        <end position="94"/>
    </location>
</feature>
<reference evidence="7" key="1">
    <citation type="submission" date="2023-07" db="EMBL/GenBank/DDBJ databases">
        <title>30 novel species of actinomycetes from the DSMZ collection.</title>
        <authorList>
            <person name="Nouioui I."/>
        </authorList>
    </citation>
    <scope>NUCLEOTIDE SEQUENCE [LARGE SCALE GENOMIC DNA]</scope>
    <source>
        <strain evidence="7">DSM 41982</strain>
    </source>
</reference>
<dbReference type="AlphaFoldDB" id="A0ABD5DZU3"/>
<evidence type="ECO:0000259" key="5">
    <source>
        <dbReference type="Pfam" id="PF17837"/>
    </source>
</evidence>
<feature type="binding site" evidence="2">
    <location>
        <position position="148"/>
    </location>
    <ligand>
        <name>CoA</name>
        <dbReference type="ChEBI" id="CHEBI:57287"/>
    </ligand>
</feature>
<comment type="cofactor">
    <cofactor evidence="3">
        <name>Mg(2+)</name>
        <dbReference type="ChEBI" id="CHEBI:18420"/>
    </cofactor>
</comment>
<keyword evidence="3" id="KW-0460">Magnesium</keyword>
<sequence length="209" mass="22266">MIAAVLPEDISTAHHHGTDPHATLFPEEEPFVARAVAKRRAEYTTVRACARRALAALGRPPVPLLPGERGAPRWPAGIVGSMTHCPGYSAAAVAPAQKWRSLGIDAEENAPLPPGVLDMIALPADREALATLPPGGPSWDRVLFSAKESVYKAWFPLARRFLDFSEAELVLSEDGTFAARVLVPGPVRELGGRWAVGDGLVVTAVTVRA</sequence>
<dbReference type="EMBL" id="JAVRER010000004">
    <property type="protein sequence ID" value="MDT0414582.1"/>
    <property type="molecule type" value="Genomic_DNA"/>
</dbReference>
<dbReference type="InterPro" id="IPR003542">
    <property type="entry name" value="Enbac_synth_compD-like"/>
</dbReference>
<evidence type="ECO:0000259" key="4">
    <source>
        <dbReference type="Pfam" id="PF01648"/>
    </source>
</evidence>
<feature type="binding site" evidence="2">
    <location>
        <begin position="83"/>
        <end position="84"/>
    </location>
    <ligand>
        <name>CoA</name>
        <dbReference type="ChEBI" id="CHEBI:57287"/>
    </ligand>
</feature>
<feature type="binding site" evidence="2">
    <location>
        <position position="152"/>
    </location>
    <ligand>
        <name>CoA</name>
        <dbReference type="ChEBI" id="CHEBI:57287"/>
    </ligand>
</feature>
<evidence type="ECO:0000256" key="1">
    <source>
        <dbReference type="ARBA" id="ARBA00022679"/>
    </source>
</evidence>
<comment type="caution">
    <text evidence="6">The sequence shown here is derived from an EMBL/GenBank/DDBJ whole genome shotgun (WGS) entry which is preliminary data.</text>
</comment>
<proteinExistence type="predicted"/>
<gene>
    <name evidence="6" type="ORF">RM574_03695</name>
</gene>
<protein>
    <submittedName>
        <fullName evidence="6">4'-phosphopantetheinyl transferase superfamily protein</fullName>
    </submittedName>
</protein>
<dbReference type="PANTHER" id="PTHR38096">
    <property type="entry name" value="ENTEROBACTIN SYNTHASE COMPONENT D"/>
    <property type="match status" value="1"/>
</dbReference>
<dbReference type="GO" id="GO:0016740">
    <property type="term" value="F:transferase activity"/>
    <property type="evidence" value="ECO:0007669"/>
    <property type="project" value="UniProtKB-KW"/>
</dbReference>
<dbReference type="SUPFAM" id="SSF56214">
    <property type="entry name" value="4'-phosphopantetheinyl transferase"/>
    <property type="match status" value="1"/>
</dbReference>
<keyword evidence="3" id="KW-0479">Metal-binding</keyword>
<evidence type="ECO:0000313" key="7">
    <source>
        <dbReference type="Proteomes" id="UP001183607"/>
    </source>
</evidence>
<feature type="domain" description="4'-phosphopantetheinyl transferase" evidence="4">
    <location>
        <begin position="101"/>
        <end position="183"/>
    </location>
</feature>
<dbReference type="RefSeq" id="WP_311676616.1">
    <property type="nucleotide sequence ID" value="NZ_JAVRER010000004.1"/>
</dbReference>
<feature type="binding site" evidence="2">
    <location>
        <position position="162"/>
    </location>
    <ligand>
        <name>CoA</name>
        <dbReference type="ChEBI" id="CHEBI:57287"/>
    </ligand>
</feature>
<dbReference type="InterPro" id="IPR008278">
    <property type="entry name" value="4-PPantetheinyl_Trfase_dom"/>
</dbReference>
<feature type="binding site" evidence="3">
    <location>
        <position position="105"/>
    </location>
    <ligand>
        <name>Mg(2+)</name>
        <dbReference type="ChEBI" id="CHEBI:18420"/>
    </ligand>
</feature>
<feature type="binding site" evidence="3">
    <location>
        <position position="106"/>
    </location>
    <ligand>
        <name>Mg(2+)</name>
        <dbReference type="ChEBI" id="CHEBI:18420"/>
    </ligand>
</feature>
<feature type="binding site" evidence="3">
    <location>
        <position position="107"/>
    </location>
    <ligand>
        <name>Mg(2+)</name>
        <dbReference type="ChEBI" id="CHEBI:18420"/>
    </ligand>
</feature>
<organism evidence="6 7">
    <name type="scientific">Streptomyces evansiae</name>
    <dbReference type="NCBI Taxonomy" id="3075535"/>
    <lineage>
        <taxon>Bacteria</taxon>
        <taxon>Bacillati</taxon>
        <taxon>Actinomycetota</taxon>
        <taxon>Actinomycetes</taxon>
        <taxon>Kitasatosporales</taxon>
        <taxon>Streptomycetaceae</taxon>
        <taxon>Streptomyces</taxon>
    </lineage>
</organism>
<dbReference type="InterPro" id="IPR041354">
    <property type="entry name" value="4PPT_N"/>
</dbReference>
<feature type="binding site" evidence="2">
    <location>
        <position position="39"/>
    </location>
    <ligand>
        <name>CoA</name>
        <dbReference type="ChEBI" id="CHEBI:57287"/>
    </ligand>
</feature>
<evidence type="ECO:0000313" key="6">
    <source>
        <dbReference type="EMBL" id="MDT0414582.1"/>
    </source>
</evidence>
<evidence type="ECO:0000256" key="3">
    <source>
        <dbReference type="PIRSR" id="PIRSR603542-2"/>
    </source>
</evidence>
<dbReference type="Pfam" id="PF17837">
    <property type="entry name" value="4PPT_N"/>
    <property type="match status" value="1"/>
</dbReference>
<dbReference type="InterPro" id="IPR037143">
    <property type="entry name" value="4-PPantetheinyl_Trfase_dom_sf"/>
</dbReference>
<dbReference type="Proteomes" id="UP001183607">
    <property type="component" value="Unassembled WGS sequence"/>
</dbReference>
<evidence type="ECO:0000256" key="2">
    <source>
        <dbReference type="PIRSR" id="PIRSR603542-1"/>
    </source>
</evidence>
<dbReference type="PRINTS" id="PR01399">
    <property type="entry name" value="ENTSNTHTASED"/>
</dbReference>
<feature type="binding site" evidence="2">
    <location>
        <position position="47"/>
    </location>
    <ligand>
        <name>CoA</name>
        <dbReference type="ChEBI" id="CHEBI:57287"/>
    </ligand>
</feature>
<dbReference type="Pfam" id="PF01648">
    <property type="entry name" value="ACPS"/>
    <property type="match status" value="1"/>
</dbReference>
<name>A0ABD5DZU3_9ACTN</name>